<feature type="compositionally biased region" description="Polar residues" evidence="1">
    <location>
        <begin position="27"/>
        <end position="38"/>
    </location>
</feature>
<dbReference type="AlphaFoldDB" id="A0A915IAZ0"/>
<evidence type="ECO:0000313" key="3">
    <source>
        <dbReference type="WBParaSite" id="nRc.2.0.1.t11052-RA"/>
    </source>
</evidence>
<proteinExistence type="predicted"/>
<reference evidence="3" key="1">
    <citation type="submission" date="2022-11" db="UniProtKB">
        <authorList>
            <consortium name="WormBaseParasite"/>
        </authorList>
    </citation>
    <scope>IDENTIFICATION</scope>
</reference>
<keyword evidence="2" id="KW-1185">Reference proteome</keyword>
<dbReference type="Proteomes" id="UP000887565">
    <property type="component" value="Unplaced"/>
</dbReference>
<organism evidence="2 3">
    <name type="scientific">Romanomermis culicivorax</name>
    <name type="common">Nematode worm</name>
    <dbReference type="NCBI Taxonomy" id="13658"/>
    <lineage>
        <taxon>Eukaryota</taxon>
        <taxon>Metazoa</taxon>
        <taxon>Ecdysozoa</taxon>
        <taxon>Nematoda</taxon>
        <taxon>Enoplea</taxon>
        <taxon>Dorylaimia</taxon>
        <taxon>Mermithida</taxon>
        <taxon>Mermithoidea</taxon>
        <taxon>Mermithidae</taxon>
        <taxon>Romanomermis</taxon>
    </lineage>
</organism>
<name>A0A915IAZ0_ROMCU</name>
<evidence type="ECO:0000313" key="2">
    <source>
        <dbReference type="Proteomes" id="UP000887565"/>
    </source>
</evidence>
<evidence type="ECO:0000256" key="1">
    <source>
        <dbReference type="SAM" id="MobiDB-lite"/>
    </source>
</evidence>
<protein>
    <submittedName>
        <fullName evidence="3">Uncharacterized protein</fullName>
    </submittedName>
</protein>
<feature type="region of interest" description="Disordered" evidence="1">
    <location>
        <begin position="12"/>
        <end position="38"/>
    </location>
</feature>
<sequence>MIKKKDIIDEKESQQPLTVDSEKMINEPTTLQQPRTTNEQKIKRFVRKYKIPDGGFGRLRTLPEKRYHGVPTVPIIAQVFLGMTDEMIIINYFNWAHLRFDPTILQQATMASQQIAQDFRDYFHPRYLRRDPHCTEELTAVFLSWMCDYY</sequence>
<accession>A0A915IAZ0</accession>
<dbReference type="WBParaSite" id="nRc.2.0.1.t11052-RA">
    <property type="protein sequence ID" value="nRc.2.0.1.t11052-RA"/>
    <property type="gene ID" value="nRc.2.0.1.g11052"/>
</dbReference>